<sequence>MTSQSSIDSVPTVAVLLATHQPKSYIEEQIQSIQAQNGVKTKIYWGDHASSEESRAYVRRLLAGSDFVEYSIPHPGPAANFFYLLSKTTEKFIAFSDQDDIWLPEKLLSQVSSLQNSDDRPGLTHSNSQLLINGKIRTKKILCTDHTFNSLIFSNCCQGCTIMINEKGRDAVLSSLPIDIVWHDWWIALVISLVGDIIFSEKSEVLYRLHSSNLVGIPNFFHRVVNFQKNPKGLMSYQCSEALSRFGLAYASENPDMKAILNLTSPSRYIRFRASIKDGRRRIILADEILRRFLWVLRRP</sequence>
<reference evidence="2" key="1">
    <citation type="submission" date="2020-05" db="EMBL/GenBank/DDBJ databases">
        <authorList>
            <person name="Chiriac C."/>
            <person name="Salcher M."/>
            <person name="Ghai R."/>
            <person name="Kavagutti S V."/>
        </authorList>
    </citation>
    <scope>NUCLEOTIDE SEQUENCE</scope>
</reference>
<name>A0A6J7CYS6_9ZZZZ</name>
<dbReference type="InterPro" id="IPR029044">
    <property type="entry name" value="Nucleotide-diphossugar_trans"/>
</dbReference>
<dbReference type="EMBL" id="CAFBLH010000012">
    <property type="protein sequence ID" value="CAB4863081.1"/>
    <property type="molecule type" value="Genomic_DNA"/>
</dbReference>
<accession>A0A6J7CYS6</accession>
<dbReference type="Pfam" id="PF00535">
    <property type="entry name" value="Glycos_transf_2"/>
    <property type="match status" value="1"/>
</dbReference>
<organism evidence="2">
    <name type="scientific">freshwater metagenome</name>
    <dbReference type="NCBI Taxonomy" id="449393"/>
    <lineage>
        <taxon>unclassified sequences</taxon>
        <taxon>metagenomes</taxon>
        <taxon>ecological metagenomes</taxon>
    </lineage>
</organism>
<evidence type="ECO:0000313" key="2">
    <source>
        <dbReference type="EMBL" id="CAB4863081.1"/>
    </source>
</evidence>
<dbReference type="SUPFAM" id="SSF53448">
    <property type="entry name" value="Nucleotide-diphospho-sugar transferases"/>
    <property type="match status" value="1"/>
</dbReference>
<dbReference type="Gene3D" id="3.90.550.10">
    <property type="entry name" value="Spore Coat Polysaccharide Biosynthesis Protein SpsA, Chain A"/>
    <property type="match status" value="1"/>
</dbReference>
<feature type="domain" description="Glycosyltransferase 2-like" evidence="1">
    <location>
        <begin position="15"/>
        <end position="116"/>
    </location>
</feature>
<evidence type="ECO:0000259" key="1">
    <source>
        <dbReference type="Pfam" id="PF00535"/>
    </source>
</evidence>
<dbReference type="AlphaFoldDB" id="A0A6J7CYS6"/>
<protein>
    <submittedName>
        <fullName evidence="2">Unannotated protein</fullName>
    </submittedName>
</protein>
<proteinExistence type="predicted"/>
<gene>
    <name evidence="2" type="ORF">UFOPK3342_00542</name>
</gene>
<dbReference type="InterPro" id="IPR001173">
    <property type="entry name" value="Glyco_trans_2-like"/>
</dbReference>